<dbReference type="InterPro" id="IPR044769">
    <property type="entry name" value="PIKfyve_PIPKc"/>
</dbReference>
<name>F0WHT1_9STRA</name>
<evidence type="ECO:0000259" key="6">
    <source>
        <dbReference type="PROSITE" id="PS51455"/>
    </source>
</evidence>
<dbReference type="Pfam" id="PF00169">
    <property type="entry name" value="PH"/>
    <property type="match status" value="1"/>
</dbReference>
<evidence type="ECO:0000256" key="1">
    <source>
        <dbReference type="ARBA" id="ARBA00022741"/>
    </source>
</evidence>
<feature type="domain" description="PIPK" evidence="6">
    <location>
        <begin position="789"/>
        <end position="1131"/>
    </location>
</feature>
<dbReference type="InterPro" id="IPR027484">
    <property type="entry name" value="PInositol-4-P-5-kinase_N"/>
</dbReference>
<dbReference type="Pfam" id="PF01504">
    <property type="entry name" value="PIP5K"/>
    <property type="match status" value="1"/>
</dbReference>
<protein>
    <submittedName>
        <fullName evidence="7">Phosphatidylinositol4phosphate5kinase (PIPIPKB) putative</fullName>
    </submittedName>
</protein>
<evidence type="ECO:0000313" key="7">
    <source>
        <dbReference type="EMBL" id="CCA20806.1"/>
    </source>
</evidence>
<dbReference type="CDD" id="cd00821">
    <property type="entry name" value="PH"/>
    <property type="match status" value="1"/>
</dbReference>
<evidence type="ECO:0000256" key="2">
    <source>
        <dbReference type="ARBA" id="ARBA00022840"/>
    </source>
</evidence>
<keyword evidence="2 3" id="KW-0067">ATP-binding</keyword>
<dbReference type="Gene3D" id="2.30.29.30">
    <property type="entry name" value="Pleckstrin-homology domain (PH domain)/Phosphotyrosine-binding domain (PTB)"/>
    <property type="match status" value="1"/>
</dbReference>
<dbReference type="InterPro" id="IPR002498">
    <property type="entry name" value="PInositol-4-P-4/5-kinase_core"/>
</dbReference>
<dbReference type="InterPro" id="IPR027483">
    <property type="entry name" value="PInositol-4-P-4/5-kinase_C_sf"/>
</dbReference>
<feature type="compositionally biased region" description="Basic and acidic residues" evidence="4">
    <location>
        <begin position="1165"/>
        <end position="1187"/>
    </location>
</feature>
<feature type="compositionally biased region" description="Low complexity" evidence="4">
    <location>
        <begin position="672"/>
        <end position="686"/>
    </location>
</feature>
<keyword evidence="3 7" id="KW-0418">Kinase</keyword>
<dbReference type="Gene3D" id="3.30.800.10">
    <property type="entry name" value="Phosphatidylinositol Phosphate Kinase II Beta"/>
    <property type="match status" value="1"/>
</dbReference>
<accession>F0WHT1</accession>
<dbReference type="PROSITE" id="PS50003">
    <property type="entry name" value="PH_DOMAIN"/>
    <property type="match status" value="1"/>
</dbReference>
<dbReference type="InterPro" id="IPR001849">
    <property type="entry name" value="PH_domain"/>
</dbReference>
<dbReference type="PANTHER" id="PTHR45748">
    <property type="entry name" value="1-PHOSPHATIDYLINOSITOL 3-PHOSPHATE 5-KINASE-RELATED"/>
    <property type="match status" value="1"/>
</dbReference>
<feature type="region of interest" description="Disordered" evidence="4">
    <location>
        <begin position="1165"/>
        <end position="1193"/>
    </location>
</feature>
<dbReference type="SUPFAM" id="SSF56104">
    <property type="entry name" value="SAICAR synthase-like"/>
    <property type="match status" value="1"/>
</dbReference>
<evidence type="ECO:0000259" key="5">
    <source>
        <dbReference type="PROSITE" id="PS50003"/>
    </source>
</evidence>
<gene>
    <name evidence="7" type="primary">AlNc14C104G6138</name>
    <name evidence="7" type="ORF">ALNC14_069490</name>
</gene>
<feature type="region of interest" description="Disordered" evidence="4">
    <location>
        <begin position="782"/>
        <end position="811"/>
    </location>
</feature>
<keyword evidence="1 3" id="KW-0547">Nucleotide-binding</keyword>
<dbReference type="SUPFAM" id="SSF50729">
    <property type="entry name" value="PH domain-like"/>
    <property type="match status" value="1"/>
</dbReference>
<sequence>MCNEIESVVEEVYEIQSFQPFRGWTFERFADQFGETFSTLTEAGHVLLREERYNHHEVDLNLCATLSNRATPHTPPTLLDLERSNYVYDSKKHNLSYYEIGCLPNNDWMWSHAWMLDYEFLHVEWSYGTSIHGMNRRLAEGTNRTKKSLVDFLRRRRWIRTRIRKPCLEMEEFSEHSNENSSNHITLHVTEPEYSMSLSNIGQSKVQKNSKRHYEKRFYHVFRNAMLAHLNLQSSYRLSNINRVEFDADAVQMEGWLGVRGTISRSWKLRYCMLRFDTNTLICLRDRTLFIQVNEIPIDRHTSVLLEDTGVNTQHQFLIIHDEHKIRLNATTHASRTAWIEAISALIVRSRASFVAVEDSDSNLSLLSRTHRRARSRIASDAESTHSDGTVSALSYPSASSPNFNYSERSQSVYGRRKKRAWRPYTLICSAMSDKRETDRAFRLQYIQNYKSQFEQKLKVASDFLSANLDVLAKNVIAVSVKFSSSYCNHTMEQSIEVVNHLRRDTETSLQQFYLDAKATLQADHASVLLCNRLLRDLYLETKRLNDLIVNYALPATMVTEKKKTPNAPVPRIPMDWFDPAQSKPMLKRCSLSDSADVTSERAALSDDETERRKGLKTCKSFSGTNSHIISQLKPECTKLAVDKSNPNSQLRYTCIVESDPVSFERPQRFRSATTTSQTPSTTRSDGGSGTGCSIFASYEAFPESLSEGQLELPAGINNYVVPIWEKDLGSLIAFALCSDAYMRELEAQFRNCFDIRDELIAEEMNEASCLFHSRCDNPKFTEEHGQAGEEDDAPELGTGSDTSLGSEQEGGNKDRWLAYMAAMKRNDFQHADIEFAYEDRMAQTKRGVRCIVYFAAQFHALRALIAPGNFGFLNSIFKSMRWDASGGKSGAFFSLTHDKRYVIKGISLTEFNMFHHLAPHYFKYMEQSIHQKTRIVMSRIVGLYKLCRSRRHSKHTTYVVVMESMTYGFPQAQLYDLKGILRRRCNTMEPLAEDGLSLFSKTSTRDQLSLNSSTQLIEVGAVGQRVLLDGNLYGSIPIPVRQSDLINCEAAIQNDTAFLCRAGVVDYSILLMLNEKERVMVVGLIDYIHQFDFLKKMESTSKASIMFRNPTIINPNAYQRRFVNAMHRYLVGIDCDMLKTRKSANATQRTQPTEYETVIRDKIQLDQTKEHDHDRDQSNGTDDVKCGRQKRVTDQVPRLSNSFVDRFVWQHIQKMIPRSSSMPLLGRNTTKSRMKHGVRWYSHREELSSSSECECDT</sequence>
<keyword evidence="3" id="KW-0808">Transferase</keyword>
<dbReference type="SMART" id="SM00233">
    <property type="entry name" value="PH"/>
    <property type="match status" value="1"/>
</dbReference>
<dbReference type="AlphaFoldDB" id="F0WHT1"/>
<reference evidence="7" key="1">
    <citation type="journal article" date="2011" name="PLoS Biol.">
        <title>Gene gain and loss during evolution of obligate parasitism in the white rust pathogen of Arabidopsis thaliana.</title>
        <authorList>
            <person name="Kemen E."/>
            <person name="Gardiner A."/>
            <person name="Schultz-Larsen T."/>
            <person name="Kemen A.C."/>
            <person name="Balmuth A.L."/>
            <person name="Robert-Seilaniantz A."/>
            <person name="Bailey K."/>
            <person name="Holub E."/>
            <person name="Studholme D.J."/>
            <person name="Maclean D."/>
            <person name="Jones J.D."/>
        </authorList>
    </citation>
    <scope>NUCLEOTIDE SEQUENCE</scope>
</reference>
<dbReference type="GO" id="GO:0046854">
    <property type="term" value="P:phosphatidylinositol phosphate biosynthetic process"/>
    <property type="evidence" value="ECO:0007669"/>
    <property type="project" value="TreeGrafter"/>
</dbReference>
<proteinExistence type="predicted"/>
<evidence type="ECO:0000256" key="3">
    <source>
        <dbReference type="PROSITE-ProRule" id="PRU00781"/>
    </source>
</evidence>
<dbReference type="InterPro" id="IPR011993">
    <property type="entry name" value="PH-like_dom_sf"/>
</dbReference>
<dbReference type="GO" id="GO:0005524">
    <property type="term" value="F:ATP binding"/>
    <property type="evidence" value="ECO:0007669"/>
    <property type="project" value="UniProtKB-UniRule"/>
</dbReference>
<organism evidence="7">
    <name type="scientific">Albugo laibachii Nc14</name>
    <dbReference type="NCBI Taxonomy" id="890382"/>
    <lineage>
        <taxon>Eukaryota</taxon>
        <taxon>Sar</taxon>
        <taxon>Stramenopiles</taxon>
        <taxon>Oomycota</taxon>
        <taxon>Peronosporomycetes</taxon>
        <taxon>Albuginales</taxon>
        <taxon>Albuginaceae</taxon>
        <taxon>Albugo</taxon>
    </lineage>
</organism>
<dbReference type="PROSITE" id="PS51455">
    <property type="entry name" value="PIPK"/>
    <property type="match status" value="1"/>
</dbReference>
<reference evidence="7" key="2">
    <citation type="submission" date="2011-02" db="EMBL/GenBank/DDBJ databases">
        <authorList>
            <person name="MacLean D."/>
        </authorList>
    </citation>
    <scope>NUCLEOTIDE SEQUENCE</scope>
</reference>
<feature type="domain" description="PH" evidence="5">
    <location>
        <begin position="250"/>
        <end position="348"/>
    </location>
</feature>
<dbReference type="CDD" id="cd17300">
    <property type="entry name" value="PIPKc_PIKfyve"/>
    <property type="match status" value="1"/>
</dbReference>
<feature type="region of interest" description="Disordered" evidence="4">
    <location>
        <begin position="667"/>
        <end position="689"/>
    </location>
</feature>
<evidence type="ECO:0000256" key="4">
    <source>
        <dbReference type="SAM" id="MobiDB-lite"/>
    </source>
</evidence>
<dbReference type="Gene3D" id="3.30.810.10">
    <property type="entry name" value="2-Layer Sandwich"/>
    <property type="match status" value="1"/>
</dbReference>
<dbReference type="GO" id="GO:0000285">
    <property type="term" value="F:1-phosphatidylinositol-3-phosphate 5-kinase activity"/>
    <property type="evidence" value="ECO:0007669"/>
    <property type="project" value="InterPro"/>
</dbReference>
<dbReference type="PANTHER" id="PTHR45748:SF7">
    <property type="entry name" value="1-PHOSPHATIDYLINOSITOL 3-PHOSPHATE 5-KINASE-RELATED"/>
    <property type="match status" value="1"/>
</dbReference>
<dbReference type="SMART" id="SM00330">
    <property type="entry name" value="PIPKc"/>
    <property type="match status" value="1"/>
</dbReference>
<dbReference type="HOGENOM" id="CLU_008067_0_0_1"/>
<dbReference type="GO" id="GO:0010008">
    <property type="term" value="C:endosome membrane"/>
    <property type="evidence" value="ECO:0007669"/>
    <property type="project" value="TreeGrafter"/>
</dbReference>
<dbReference type="EMBL" id="FR824149">
    <property type="protein sequence ID" value="CCA20806.1"/>
    <property type="molecule type" value="Genomic_DNA"/>
</dbReference>